<reference evidence="2 3" key="1">
    <citation type="submission" date="2023-04" db="EMBL/GenBank/DDBJ databases">
        <authorList>
            <person name="Kongsomboonchoke P."/>
        </authorList>
    </citation>
    <scope>NUCLEOTIDE SEQUENCE [LARGE SCALE GENOMIC DNA]</scope>
</reference>
<keyword evidence="1" id="KW-0472">Membrane</keyword>
<accession>A0AA50F0F6</accession>
<keyword evidence="3" id="KW-1185">Reference proteome</keyword>
<proteinExistence type="predicted"/>
<name>A0AA50F0F6_9CAUD</name>
<gene>
    <name evidence="2" type="ORF">MEDNBIBF_00036</name>
</gene>
<evidence type="ECO:0000313" key="2">
    <source>
        <dbReference type="EMBL" id="WLW38236.1"/>
    </source>
</evidence>
<protein>
    <submittedName>
        <fullName evidence="2">Uncharacterized protein</fullName>
    </submittedName>
</protein>
<keyword evidence="1" id="KW-1133">Transmembrane helix</keyword>
<sequence>MISPVSMLIVYLIGVVLSGVFVKVVDIKDDQVFRHWSGYPNLSKIAIVLFLWPIIVALLIIIGLWTLLWELILPVKK</sequence>
<feature type="transmembrane region" description="Helical" evidence="1">
    <location>
        <begin position="6"/>
        <end position="25"/>
    </location>
</feature>
<organism evidence="2 3">
    <name type="scientific">Escherichia phage SR02</name>
    <dbReference type="NCBI Taxonomy" id="3056226"/>
    <lineage>
        <taxon>Viruses</taxon>
        <taxon>Duplodnaviria</taxon>
        <taxon>Heunggongvirae</taxon>
        <taxon>Uroviricota</taxon>
        <taxon>Caudoviricetes</taxon>
        <taxon>Mktvariviridae</taxon>
        <taxon>Gordonclarkvirinae</taxon>
        <taxon>Kuravirus</taxon>
        <taxon>Kuravirus SR02</taxon>
    </lineage>
</organism>
<feature type="transmembrane region" description="Helical" evidence="1">
    <location>
        <begin position="45"/>
        <end position="68"/>
    </location>
</feature>
<evidence type="ECO:0000313" key="3">
    <source>
        <dbReference type="Proteomes" id="UP001237914"/>
    </source>
</evidence>
<keyword evidence="1" id="KW-0812">Transmembrane</keyword>
<dbReference type="EMBL" id="OQ870566">
    <property type="protein sequence ID" value="WLW38236.1"/>
    <property type="molecule type" value="Genomic_DNA"/>
</dbReference>
<evidence type="ECO:0000256" key="1">
    <source>
        <dbReference type="SAM" id="Phobius"/>
    </source>
</evidence>
<dbReference type="Proteomes" id="UP001237914">
    <property type="component" value="Segment"/>
</dbReference>